<proteinExistence type="predicted"/>
<keyword evidence="3" id="KW-1185">Reference proteome</keyword>
<comment type="caution">
    <text evidence="2">The sequence shown here is derived from an EMBL/GenBank/DDBJ whole genome shotgun (WGS) entry which is preliminary data.</text>
</comment>
<dbReference type="Proteomes" id="UP001320715">
    <property type="component" value="Unassembled WGS sequence"/>
</dbReference>
<feature type="domain" description="Cyanophage baseplate Pam3 plug gp18" evidence="1">
    <location>
        <begin position="7"/>
        <end position="97"/>
    </location>
</feature>
<name>A0ABT1CMM8_9HYPH</name>
<organism evidence="2 3">
    <name type="scientific">Hoeflea alexandrii</name>
    <dbReference type="NCBI Taxonomy" id="288436"/>
    <lineage>
        <taxon>Bacteria</taxon>
        <taxon>Pseudomonadati</taxon>
        <taxon>Pseudomonadota</taxon>
        <taxon>Alphaproteobacteria</taxon>
        <taxon>Hyphomicrobiales</taxon>
        <taxon>Rhizobiaceae</taxon>
        <taxon>Hoeflea</taxon>
    </lineage>
</organism>
<evidence type="ECO:0000259" key="1">
    <source>
        <dbReference type="Pfam" id="PF22479"/>
    </source>
</evidence>
<evidence type="ECO:0000313" key="2">
    <source>
        <dbReference type="EMBL" id="MCO6407368.1"/>
    </source>
</evidence>
<accession>A0ABT1CMM8</accession>
<dbReference type="RefSeq" id="WP_252914752.1">
    <property type="nucleotide sequence ID" value="NZ_JAAAML010000001.1"/>
</dbReference>
<protein>
    <recommendedName>
        <fullName evidence="1">Cyanophage baseplate Pam3 plug gp18 domain-containing protein</fullName>
    </recommendedName>
</protein>
<evidence type="ECO:0000313" key="3">
    <source>
        <dbReference type="Proteomes" id="UP001320715"/>
    </source>
</evidence>
<dbReference type="Pfam" id="PF22479">
    <property type="entry name" value="Pam3_gp18"/>
    <property type="match status" value="1"/>
</dbReference>
<dbReference type="InterPro" id="IPR054252">
    <property type="entry name" value="Pam3_gp18"/>
</dbReference>
<sequence>MNVFSVLDHPDQQFGTVIDGRRVTVRLRYNPAKDRWAFDLSIDDVPVLHGRKIVTGVDLLAPFRFGLGVIFAAAVTPGAVPDRNALPDGTVKLFHATDAEVAAAVA</sequence>
<dbReference type="EMBL" id="JAAAML010000001">
    <property type="protein sequence ID" value="MCO6407368.1"/>
    <property type="molecule type" value="Genomic_DNA"/>
</dbReference>
<gene>
    <name evidence="2" type="ORF">GTW23_04205</name>
</gene>
<reference evidence="2 3" key="1">
    <citation type="submission" date="2020-01" db="EMBL/GenBank/DDBJ databases">
        <title>Genomes of bacteria type strains.</title>
        <authorList>
            <person name="Chen J."/>
            <person name="Zhu S."/>
            <person name="Yang J."/>
        </authorList>
    </citation>
    <scope>NUCLEOTIDE SEQUENCE [LARGE SCALE GENOMIC DNA]</scope>
    <source>
        <strain evidence="2 3">DSM 16655</strain>
    </source>
</reference>